<feature type="coiled-coil region" evidence="1">
    <location>
        <begin position="102"/>
        <end position="129"/>
    </location>
</feature>
<protein>
    <submittedName>
        <fullName evidence="2">9597_t:CDS:1</fullName>
    </submittedName>
</protein>
<organism evidence="2 3">
    <name type="scientific">Ambispora leptoticha</name>
    <dbReference type="NCBI Taxonomy" id="144679"/>
    <lineage>
        <taxon>Eukaryota</taxon>
        <taxon>Fungi</taxon>
        <taxon>Fungi incertae sedis</taxon>
        <taxon>Mucoromycota</taxon>
        <taxon>Glomeromycotina</taxon>
        <taxon>Glomeromycetes</taxon>
        <taxon>Archaeosporales</taxon>
        <taxon>Ambisporaceae</taxon>
        <taxon>Ambispora</taxon>
    </lineage>
</organism>
<gene>
    <name evidence="2" type="ORF">ALEPTO_LOCUS14070</name>
</gene>
<dbReference type="AlphaFoldDB" id="A0A9N9J7P4"/>
<keyword evidence="3" id="KW-1185">Reference proteome</keyword>
<dbReference type="OrthoDB" id="2445683at2759"/>
<name>A0A9N9J7P4_9GLOM</name>
<proteinExistence type="predicted"/>
<evidence type="ECO:0000313" key="2">
    <source>
        <dbReference type="EMBL" id="CAG8769601.1"/>
    </source>
</evidence>
<comment type="caution">
    <text evidence="2">The sequence shown here is derived from an EMBL/GenBank/DDBJ whole genome shotgun (WGS) entry which is preliminary data.</text>
</comment>
<keyword evidence="1" id="KW-0175">Coiled coil</keyword>
<feature type="non-terminal residue" evidence="2">
    <location>
        <position position="190"/>
    </location>
</feature>
<evidence type="ECO:0000313" key="3">
    <source>
        <dbReference type="Proteomes" id="UP000789508"/>
    </source>
</evidence>
<dbReference type="Proteomes" id="UP000789508">
    <property type="component" value="Unassembled WGS sequence"/>
</dbReference>
<sequence length="190" mass="21763">DLDHLPPVPAALSTLLTFYNEAINCSNPHHADYDKIKSERDMLKKTQSQDHRCPDYETQLQKREQEIINQFITELELEPKNNSVQEVIAMIKELLPKPAATENELQTALQTAQQTITDLQGQLKEVEKLTAIKKIEIAQLKELFPHRLTASIIQQLQEATTYQQFSQLRNAEIKKYLNQNPTNHSASSSD</sequence>
<feature type="non-terminal residue" evidence="2">
    <location>
        <position position="1"/>
    </location>
</feature>
<reference evidence="2" key="1">
    <citation type="submission" date="2021-06" db="EMBL/GenBank/DDBJ databases">
        <authorList>
            <person name="Kallberg Y."/>
            <person name="Tangrot J."/>
            <person name="Rosling A."/>
        </authorList>
    </citation>
    <scope>NUCLEOTIDE SEQUENCE</scope>
    <source>
        <strain evidence="2">FL130A</strain>
    </source>
</reference>
<evidence type="ECO:0000256" key="1">
    <source>
        <dbReference type="SAM" id="Coils"/>
    </source>
</evidence>
<dbReference type="EMBL" id="CAJVPS010051526">
    <property type="protein sequence ID" value="CAG8769601.1"/>
    <property type="molecule type" value="Genomic_DNA"/>
</dbReference>
<accession>A0A9N9J7P4</accession>